<protein>
    <submittedName>
        <fullName evidence="1">Uncharacterized protein</fullName>
    </submittedName>
</protein>
<proteinExistence type="predicted"/>
<dbReference type="EMBL" id="KK788170">
    <property type="protein sequence ID" value="KDO38377.1"/>
    <property type="molecule type" value="Genomic_DNA"/>
</dbReference>
<gene>
    <name evidence="1" type="ORF">CISIN_1g033825mg</name>
</gene>
<name>A0A067DH85_CITSI</name>
<organism evidence="1 2">
    <name type="scientific">Citrus sinensis</name>
    <name type="common">Sweet orange</name>
    <name type="synonym">Citrus aurantium var. sinensis</name>
    <dbReference type="NCBI Taxonomy" id="2711"/>
    <lineage>
        <taxon>Eukaryota</taxon>
        <taxon>Viridiplantae</taxon>
        <taxon>Streptophyta</taxon>
        <taxon>Embryophyta</taxon>
        <taxon>Tracheophyta</taxon>
        <taxon>Spermatophyta</taxon>
        <taxon>Magnoliopsida</taxon>
        <taxon>eudicotyledons</taxon>
        <taxon>Gunneridae</taxon>
        <taxon>Pentapetalae</taxon>
        <taxon>rosids</taxon>
        <taxon>malvids</taxon>
        <taxon>Sapindales</taxon>
        <taxon>Rutaceae</taxon>
        <taxon>Aurantioideae</taxon>
        <taxon>Citrus</taxon>
    </lineage>
</organism>
<dbReference type="Proteomes" id="UP000027120">
    <property type="component" value="Unassembled WGS sequence"/>
</dbReference>
<evidence type="ECO:0000313" key="2">
    <source>
        <dbReference type="Proteomes" id="UP000027120"/>
    </source>
</evidence>
<accession>A0A067DH85</accession>
<keyword evidence="2" id="KW-1185">Reference proteome</keyword>
<reference evidence="1 2" key="1">
    <citation type="submission" date="2014-04" db="EMBL/GenBank/DDBJ databases">
        <authorList>
            <consortium name="International Citrus Genome Consortium"/>
            <person name="Gmitter F."/>
            <person name="Chen C."/>
            <person name="Farmerie W."/>
            <person name="Harkins T."/>
            <person name="Desany B."/>
            <person name="Mohiuddin M."/>
            <person name="Kodira C."/>
            <person name="Borodovsky M."/>
            <person name="Lomsadze A."/>
            <person name="Burns P."/>
            <person name="Jenkins J."/>
            <person name="Prochnik S."/>
            <person name="Shu S."/>
            <person name="Chapman J."/>
            <person name="Pitluck S."/>
            <person name="Schmutz J."/>
            <person name="Rokhsar D."/>
        </authorList>
    </citation>
    <scope>NUCLEOTIDE SEQUENCE</scope>
</reference>
<evidence type="ECO:0000313" key="1">
    <source>
        <dbReference type="EMBL" id="KDO38377.1"/>
    </source>
</evidence>
<dbReference type="AlphaFoldDB" id="A0A067DH85"/>
<sequence>MKNNSQKNNVSYQFLNLYQYFSSSSVFHSYISFHLGHNCPHYHYHFHFHFLNVHPTSTISCFFLTVSLFSQDHHPNYHHNLNPSSFSYAFPSYYLISFLSHPTFHLLSKNK</sequence>